<gene>
    <name evidence="2" type="ORF">FHS74_004384</name>
</gene>
<evidence type="ECO:0000256" key="1">
    <source>
        <dbReference type="SAM" id="MobiDB-lite"/>
    </source>
</evidence>
<sequence>MDPIAARRTQAGPQTAHGGHGARVGVENARAERPKVESPLGVKLLADRLSYSRLWFQLNAAGYSPGSGIRDFNILTVKFERFIGLGKSNVTMARVRCHNPPHVLDQAFPAGEVMAGRSSEGWGVSKPEAASELCYLLVRILSGIYDVFDDPLAKSTFSSPPF</sequence>
<dbReference type="AlphaFoldDB" id="A0A7X0B137"/>
<organism evidence="2 3">
    <name type="scientific">Nitrospirillum iridis</name>
    <dbReference type="NCBI Taxonomy" id="765888"/>
    <lineage>
        <taxon>Bacteria</taxon>
        <taxon>Pseudomonadati</taxon>
        <taxon>Pseudomonadota</taxon>
        <taxon>Alphaproteobacteria</taxon>
        <taxon>Rhodospirillales</taxon>
        <taxon>Azospirillaceae</taxon>
        <taxon>Nitrospirillum</taxon>
    </lineage>
</organism>
<evidence type="ECO:0000313" key="3">
    <source>
        <dbReference type="Proteomes" id="UP000539175"/>
    </source>
</evidence>
<evidence type="ECO:0000313" key="2">
    <source>
        <dbReference type="EMBL" id="MBB6253808.1"/>
    </source>
</evidence>
<reference evidence="2 3" key="1">
    <citation type="submission" date="2020-08" db="EMBL/GenBank/DDBJ databases">
        <title>Genomic Encyclopedia of Type Strains, Phase IV (KMG-IV): sequencing the most valuable type-strain genomes for metagenomic binning, comparative biology and taxonomic classification.</title>
        <authorList>
            <person name="Goeker M."/>
        </authorList>
    </citation>
    <scope>NUCLEOTIDE SEQUENCE [LARGE SCALE GENOMIC DNA]</scope>
    <source>
        <strain evidence="2 3">DSM 22198</strain>
    </source>
</reference>
<proteinExistence type="predicted"/>
<protein>
    <submittedName>
        <fullName evidence="2">Uncharacterized protein</fullName>
    </submittedName>
</protein>
<feature type="region of interest" description="Disordered" evidence="1">
    <location>
        <begin position="1"/>
        <end position="23"/>
    </location>
</feature>
<dbReference type="RefSeq" id="WP_246463277.1">
    <property type="nucleotide sequence ID" value="NZ_JACIIZ010000013.1"/>
</dbReference>
<keyword evidence="3" id="KW-1185">Reference proteome</keyword>
<comment type="caution">
    <text evidence="2">The sequence shown here is derived from an EMBL/GenBank/DDBJ whole genome shotgun (WGS) entry which is preliminary data.</text>
</comment>
<dbReference type="EMBL" id="JACIIZ010000013">
    <property type="protein sequence ID" value="MBB6253808.1"/>
    <property type="molecule type" value="Genomic_DNA"/>
</dbReference>
<accession>A0A7X0B137</accession>
<dbReference type="Proteomes" id="UP000539175">
    <property type="component" value="Unassembled WGS sequence"/>
</dbReference>
<name>A0A7X0B137_9PROT</name>